<proteinExistence type="predicted"/>
<gene>
    <name evidence="1" type="ORF">ACFFIZ_15235</name>
</gene>
<reference evidence="1 2" key="1">
    <citation type="submission" date="2024-09" db="EMBL/GenBank/DDBJ databases">
        <authorList>
            <person name="Sun Q."/>
            <person name="Mori K."/>
        </authorList>
    </citation>
    <scope>NUCLEOTIDE SEQUENCE [LARGE SCALE GENOMIC DNA]</scope>
    <source>
        <strain evidence="1 2">CCM 7904</strain>
    </source>
</reference>
<name>A0ABV6CMJ5_9RHOB</name>
<dbReference type="Proteomes" id="UP001589795">
    <property type="component" value="Unassembled WGS sequence"/>
</dbReference>
<evidence type="ECO:0000313" key="1">
    <source>
        <dbReference type="EMBL" id="MFC0201622.1"/>
    </source>
</evidence>
<sequence>MRAFDQLLDLLMLEHVHDPSRLEAELFASIDPANACVEEICLLADQLSSLLDACREAEADRGASLTRRAAA</sequence>
<dbReference type="RefSeq" id="WP_265507682.1">
    <property type="nucleotide sequence ID" value="NZ_JAOTBE010000039.1"/>
</dbReference>
<organism evidence="1 2">
    <name type="scientific">Paracoccus rhizosphaerae</name>
    <dbReference type="NCBI Taxonomy" id="1133347"/>
    <lineage>
        <taxon>Bacteria</taxon>
        <taxon>Pseudomonadati</taxon>
        <taxon>Pseudomonadota</taxon>
        <taxon>Alphaproteobacteria</taxon>
        <taxon>Rhodobacterales</taxon>
        <taxon>Paracoccaceae</taxon>
        <taxon>Paracoccus</taxon>
    </lineage>
</organism>
<protein>
    <submittedName>
        <fullName evidence="1">Uncharacterized protein</fullName>
    </submittedName>
</protein>
<evidence type="ECO:0000313" key="2">
    <source>
        <dbReference type="Proteomes" id="UP001589795"/>
    </source>
</evidence>
<comment type="caution">
    <text evidence="1">The sequence shown here is derived from an EMBL/GenBank/DDBJ whole genome shotgun (WGS) entry which is preliminary data.</text>
</comment>
<keyword evidence="2" id="KW-1185">Reference proteome</keyword>
<dbReference type="EMBL" id="JBHLWQ010000141">
    <property type="protein sequence ID" value="MFC0201622.1"/>
    <property type="molecule type" value="Genomic_DNA"/>
</dbReference>
<accession>A0ABV6CMJ5</accession>